<proteinExistence type="predicted"/>
<dbReference type="InterPro" id="IPR005829">
    <property type="entry name" value="Sugar_transporter_CS"/>
</dbReference>
<dbReference type="InterPro" id="IPR020846">
    <property type="entry name" value="MFS_dom"/>
</dbReference>
<dbReference type="AlphaFoldDB" id="A0A210Q7J5"/>
<keyword evidence="8" id="KW-1185">Reference proteome</keyword>
<feature type="transmembrane region" description="Helical" evidence="5">
    <location>
        <begin position="174"/>
        <end position="191"/>
    </location>
</feature>
<feature type="transmembrane region" description="Helical" evidence="5">
    <location>
        <begin position="375"/>
        <end position="397"/>
    </location>
</feature>
<dbReference type="Pfam" id="PF00083">
    <property type="entry name" value="Sugar_tr"/>
    <property type="match status" value="1"/>
</dbReference>
<comment type="subcellular location">
    <subcellularLocation>
        <location evidence="1">Membrane</location>
        <topology evidence="1">Multi-pass membrane protein</topology>
    </subcellularLocation>
</comment>
<evidence type="ECO:0000256" key="1">
    <source>
        <dbReference type="ARBA" id="ARBA00004141"/>
    </source>
</evidence>
<evidence type="ECO:0000256" key="4">
    <source>
        <dbReference type="ARBA" id="ARBA00023136"/>
    </source>
</evidence>
<protein>
    <submittedName>
        <fullName evidence="7">Organic cation transporter protein</fullName>
    </submittedName>
</protein>
<gene>
    <name evidence="7" type="ORF">KP79_PYT06913</name>
</gene>
<dbReference type="PROSITE" id="PS50850">
    <property type="entry name" value="MFS"/>
    <property type="match status" value="1"/>
</dbReference>
<evidence type="ECO:0000256" key="5">
    <source>
        <dbReference type="SAM" id="Phobius"/>
    </source>
</evidence>
<name>A0A210Q7J5_MIZYE</name>
<evidence type="ECO:0000256" key="3">
    <source>
        <dbReference type="ARBA" id="ARBA00022989"/>
    </source>
</evidence>
<feature type="transmembrane region" description="Helical" evidence="5">
    <location>
        <begin position="431"/>
        <end position="456"/>
    </location>
</feature>
<dbReference type="GO" id="GO:0016020">
    <property type="term" value="C:membrane"/>
    <property type="evidence" value="ECO:0007669"/>
    <property type="project" value="UniProtKB-SubCell"/>
</dbReference>
<dbReference type="Proteomes" id="UP000242188">
    <property type="component" value="Unassembled WGS sequence"/>
</dbReference>
<evidence type="ECO:0000259" key="6">
    <source>
        <dbReference type="PROSITE" id="PS50850"/>
    </source>
</evidence>
<evidence type="ECO:0000313" key="8">
    <source>
        <dbReference type="Proteomes" id="UP000242188"/>
    </source>
</evidence>
<comment type="caution">
    <text evidence="7">The sequence shown here is derived from an EMBL/GenBank/DDBJ whole genome shotgun (WGS) entry which is preliminary data.</text>
</comment>
<dbReference type="PROSITE" id="PS00216">
    <property type="entry name" value="SUGAR_TRANSPORT_1"/>
    <property type="match status" value="1"/>
</dbReference>
<dbReference type="GO" id="GO:0022857">
    <property type="term" value="F:transmembrane transporter activity"/>
    <property type="evidence" value="ECO:0007669"/>
    <property type="project" value="InterPro"/>
</dbReference>
<keyword evidence="4 5" id="KW-0472">Membrane</keyword>
<dbReference type="Gene3D" id="1.20.1250.20">
    <property type="entry name" value="MFS general substrate transporter like domains"/>
    <property type="match status" value="1"/>
</dbReference>
<feature type="transmembrane region" description="Helical" evidence="5">
    <location>
        <begin position="500"/>
        <end position="521"/>
    </location>
</feature>
<feature type="domain" description="Major facilitator superfamily (MFS) profile" evidence="6">
    <location>
        <begin position="108"/>
        <end position="526"/>
    </location>
</feature>
<dbReference type="PANTHER" id="PTHR24064">
    <property type="entry name" value="SOLUTE CARRIER FAMILY 22 MEMBER"/>
    <property type="match status" value="1"/>
</dbReference>
<feature type="transmembrane region" description="Helical" evidence="5">
    <location>
        <begin position="349"/>
        <end position="369"/>
    </location>
</feature>
<reference evidence="7 8" key="1">
    <citation type="journal article" date="2017" name="Nat. Ecol. Evol.">
        <title>Scallop genome provides insights into evolution of bilaterian karyotype and development.</title>
        <authorList>
            <person name="Wang S."/>
            <person name="Zhang J."/>
            <person name="Jiao W."/>
            <person name="Li J."/>
            <person name="Xun X."/>
            <person name="Sun Y."/>
            <person name="Guo X."/>
            <person name="Huan P."/>
            <person name="Dong B."/>
            <person name="Zhang L."/>
            <person name="Hu X."/>
            <person name="Sun X."/>
            <person name="Wang J."/>
            <person name="Zhao C."/>
            <person name="Wang Y."/>
            <person name="Wang D."/>
            <person name="Huang X."/>
            <person name="Wang R."/>
            <person name="Lv J."/>
            <person name="Li Y."/>
            <person name="Zhang Z."/>
            <person name="Liu B."/>
            <person name="Lu W."/>
            <person name="Hui Y."/>
            <person name="Liang J."/>
            <person name="Zhou Z."/>
            <person name="Hou R."/>
            <person name="Li X."/>
            <person name="Liu Y."/>
            <person name="Li H."/>
            <person name="Ning X."/>
            <person name="Lin Y."/>
            <person name="Zhao L."/>
            <person name="Xing Q."/>
            <person name="Dou J."/>
            <person name="Li Y."/>
            <person name="Mao J."/>
            <person name="Guo H."/>
            <person name="Dou H."/>
            <person name="Li T."/>
            <person name="Mu C."/>
            <person name="Jiang W."/>
            <person name="Fu Q."/>
            <person name="Fu X."/>
            <person name="Miao Y."/>
            <person name="Liu J."/>
            <person name="Yu Q."/>
            <person name="Li R."/>
            <person name="Liao H."/>
            <person name="Li X."/>
            <person name="Kong Y."/>
            <person name="Jiang Z."/>
            <person name="Chourrout D."/>
            <person name="Li R."/>
            <person name="Bao Z."/>
        </authorList>
    </citation>
    <scope>NUCLEOTIDE SEQUENCE [LARGE SCALE GENOMIC DNA]</scope>
    <source>
        <strain evidence="7 8">PY_sf001</strain>
    </source>
</reference>
<feature type="transmembrane region" description="Helical" evidence="5">
    <location>
        <begin position="143"/>
        <end position="162"/>
    </location>
</feature>
<accession>A0A210Q7J5</accession>
<keyword evidence="3 5" id="KW-1133">Transmembrane helix</keyword>
<dbReference type="InterPro" id="IPR005828">
    <property type="entry name" value="MFS_sugar_transport-like"/>
</dbReference>
<dbReference type="SUPFAM" id="SSF103473">
    <property type="entry name" value="MFS general substrate transporter"/>
    <property type="match status" value="1"/>
</dbReference>
<dbReference type="OrthoDB" id="10021984at2759"/>
<feature type="transmembrane region" description="Helical" evidence="5">
    <location>
        <begin position="203"/>
        <end position="224"/>
    </location>
</feature>
<feature type="transmembrane region" description="Helical" evidence="5">
    <location>
        <begin position="404"/>
        <end position="425"/>
    </location>
</feature>
<organism evidence="7 8">
    <name type="scientific">Mizuhopecten yessoensis</name>
    <name type="common">Japanese scallop</name>
    <name type="synonym">Patinopecten yessoensis</name>
    <dbReference type="NCBI Taxonomy" id="6573"/>
    <lineage>
        <taxon>Eukaryota</taxon>
        <taxon>Metazoa</taxon>
        <taxon>Spiralia</taxon>
        <taxon>Lophotrochozoa</taxon>
        <taxon>Mollusca</taxon>
        <taxon>Bivalvia</taxon>
        <taxon>Autobranchia</taxon>
        <taxon>Pteriomorphia</taxon>
        <taxon>Pectinida</taxon>
        <taxon>Pectinoidea</taxon>
        <taxon>Pectinidae</taxon>
        <taxon>Mizuhopecten</taxon>
    </lineage>
</organism>
<evidence type="ECO:0000256" key="2">
    <source>
        <dbReference type="ARBA" id="ARBA00022692"/>
    </source>
</evidence>
<sequence>MSFDDVFKVLGEFGTYQKRVYLMQCVPQIFSAIQTCLSIFILFTPEHRCSIPLYDNDTFLVQSIRHQVMLNLSIPYEEDVDQYGRPTTQVSRCNVRRSIPWNNDTDGNSSFVTYQCHSFVFDTTIFQSTFTTEDNLVCQRKKYIVHATMSFMAGFTVGSLLLGIMADVVGRKKAMILSIVLYIIPNISGSFVTSFEQFVICRFLSGVSVGGLLGTGFVMGLEFVGPSKRMWAGIVIELFWASGTMLLALLAYLIRDWKYLNLVVSVPPVLFLSYIWIMPESVRWLLIKGRTDEAMEIIQHAARVNGVHVPSNILLKGKEEEKIEPEEPSSCFPVCKLFSTAKMAGRTSIIFLNWAVCSSVFYGLSINVGNISGNIFLNFFLISVAELLGFLSLLFVLNRFGRRPVYIFSVVSAGVFCVCTTFPVIFGSPEIQWVAVLLATIGKVGASASFATVLLFSAELFPTVIRNSAMGAASFCARVGGMVSPYIVDLAQSVDGDFGKALPMIIFGLCAILSGLLAYYLPETLHENLPETIADSMKKPRKSRPDITAIDVNTNQPLMNGYNAQENETTA</sequence>
<dbReference type="EMBL" id="NEDP02004694">
    <property type="protein sequence ID" value="OWF44712.1"/>
    <property type="molecule type" value="Genomic_DNA"/>
</dbReference>
<feature type="transmembrane region" description="Helical" evidence="5">
    <location>
        <begin position="468"/>
        <end position="488"/>
    </location>
</feature>
<feature type="transmembrane region" description="Helical" evidence="5">
    <location>
        <begin position="231"/>
        <end position="253"/>
    </location>
</feature>
<keyword evidence="2 5" id="KW-0812">Transmembrane</keyword>
<evidence type="ECO:0000313" key="7">
    <source>
        <dbReference type="EMBL" id="OWF44712.1"/>
    </source>
</evidence>
<dbReference type="InterPro" id="IPR036259">
    <property type="entry name" value="MFS_trans_sf"/>
</dbReference>
<dbReference type="CDD" id="cd17317">
    <property type="entry name" value="MFS_SLC22"/>
    <property type="match status" value="1"/>
</dbReference>